<accession>A0ABQ0ALK4</accession>
<keyword evidence="4" id="KW-1185">Reference proteome</keyword>
<proteinExistence type="predicted"/>
<feature type="region of interest" description="Disordered" evidence="1">
    <location>
        <begin position="1"/>
        <end position="82"/>
    </location>
</feature>
<feature type="domain" description="SPOR" evidence="2">
    <location>
        <begin position="457"/>
        <end position="542"/>
    </location>
</feature>
<dbReference type="Pfam" id="PF05036">
    <property type="entry name" value="SPOR"/>
    <property type="match status" value="1"/>
</dbReference>
<evidence type="ECO:0000313" key="4">
    <source>
        <dbReference type="Proteomes" id="UP001441944"/>
    </source>
</evidence>
<dbReference type="RefSeq" id="WP_353399916.1">
    <property type="nucleotide sequence ID" value="NZ_BAABWU010000007.1"/>
</dbReference>
<feature type="region of interest" description="Disordered" evidence="1">
    <location>
        <begin position="196"/>
        <end position="218"/>
    </location>
</feature>
<dbReference type="EMBL" id="BAABWU010000007">
    <property type="protein sequence ID" value="GAA6196753.1"/>
    <property type="molecule type" value="Genomic_DNA"/>
</dbReference>
<gene>
    <name evidence="3" type="ORF">NBRC116598_21970</name>
</gene>
<dbReference type="PROSITE" id="PS51724">
    <property type="entry name" value="SPOR"/>
    <property type="match status" value="1"/>
</dbReference>
<feature type="compositionally biased region" description="Low complexity" evidence="1">
    <location>
        <begin position="56"/>
        <end position="70"/>
    </location>
</feature>
<reference evidence="3 4" key="1">
    <citation type="submission" date="2024-04" db="EMBL/GenBank/DDBJ databases">
        <title>Draft genome sequence of Pseudophaeobacter arcticus NBRC 116598.</title>
        <authorList>
            <person name="Miyakawa T."/>
            <person name="Kusuya Y."/>
            <person name="Miura T."/>
        </authorList>
    </citation>
    <scope>NUCLEOTIDE SEQUENCE [LARGE SCALE GENOMIC DNA]</scope>
    <source>
        <strain evidence="3 4">SU-CL00105</strain>
    </source>
</reference>
<dbReference type="Proteomes" id="UP001441944">
    <property type="component" value="Unassembled WGS sequence"/>
</dbReference>
<feature type="region of interest" description="Disordered" evidence="1">
    <location>
        <begin position="319"/>
        <end position="343"/>
    </location>
</feature>
<feature type="compositionally biased region" description="Basic and acidic residues" evidence="1">
    <location>
        <begin position="14"/>
        <end position="24"/>
    </location>
</feature>
<feature type="compositionally biased region" description="Low complexity" evidence="1">
    <location>
        <begin position="334"/>
        <end position="343"/>
    </location>
</feature>
<comment type="caution">
    <text evidence="3">The sequence shown here is derived from an EMBL/GenBank/DDBJ whole genome shotgun (WGS) entry which is preliminary data.</text>
</comment>
<dbReference type="InterPro" id="IPR007730">
    <property type="entry name" value="SPOR-like_dom"/>
</dbReference>
<organism evidence="3 4">
    <name type="scientific">Pseudophaeobacter arcticus</name>
    <dbReference type="NCBI Taxonomy" id="385492"/>
    <lineage>
        <taxon>Bacteria</taxon>
        <taxon>Pseudomonadati</taxon>
        <taxon>Pseudomonadota</taxon>
        <taxon>Alphaproteobacteria</taxon>
        <taxon>Rhodobacterales</taxon>
        <taxon>Paracoccaceae</taxon>
        <taxon>Pseudophaeobacter</taxon>
    </lineage>
</organism>
<evidence type="ECO:0000256" key="1">
    <source>
        <dbReference type="SAM" id="MobiDB-lite"/>
    </source>
</evidence>
<evidence type="ECO:0000259" key="2">
    <source>
        <dbReference type="PROSITE" id="PS51724"/>
    </source>
</evidence>
<name>A0ABQ0ALK4_9RHOB</name>
<evidence type="ECO:0000313" key="3">
    <source>
        <dbReference type="EMBL" id="GAA6196753.1"/>
    </source>
</evidence>
<protein>
    <recommendedName>
        <fullName evidence="2">SPOR domain-containing protein</fullName>
    </recommendedName>
</protein>
<sequence>MAYFAQAGSHQPHSHNDSRNEGASDHFGQGGASQNASGPTVAGPKVTVNPHVTARAFAPGQSQAAPQAAPRKVSPFPAEGPDLYANYQPRASEDETAAAPIAFAAPAATAPLQQAKLQDYVSEDYAVPGIGTQDYTAQTFGGDTYANDPQPMQSSCATVYGGQENNAQDHVPEGTYGAAYGGAAAQSYGYEPQEGAADYRYDDDSSYATPGTPPSASTAGLARVTGLVGAAASLALVVGLGLWGYQLVMRDVSGVPVVRAVEGPMRAQPENPGGSQADHQGLSVNSVAANGTAEAPAERLTLAPQPIQLAQDDQPMSRLTAPQADVPPQVINPAGQTDQTGQTATAQISEASVAAYRNGDIDALVAELTEGVTPLDPTQDQSASQPTVAPVIVQPEPLQPVEIAAIGAATAPSSALLNAPGVKISLRPNLRPARFSPAVEQTSPGSGRATLEVDPNSLPAGTRLAQLGAYESAEVARAEWDRIYSRFEDYLEGKTRVIQRAESGGRTFYRLRAMGFDGLSDARRFCSTLVAGKADCIPVTTR</sequence>